<organism evidence="1 2">
    <name type="scientific">Roseateles chitinivorans</name>
    <dbReference type="NCBI Taxonomy" id="2917965"/>
    <lineage>
        <taxon>Bacteria</taxon>
        <taxon>Pseudomonadati</taxon>
        <taxon>Pseudomonadota</taxon>
        <taxon>Betaproteobacteria</taxon>
        <taxon>Burkholderiales</taxon>
        <taxon>Sphaerotilaceae</taxon>
        <taxon>Roseateles</taxon>
    </lineage>
</organism>
<keyword evidence="2" id="KW-1185">Reference proteome</keyword>
<name>A0A2G9CE89_9BURK</name>
<protein>
    <submittedName>
        <fullName evidence="1">Uncharacterized protein</fullName>
    </submittedName>
</protein>
<comment type="caution">
    <text evidence="1">The sequence shown here is derived from an EMBL/GenBank/DDBJ whole genome shotgun (WGS) entry which is preliminary data.</text>
</comment>
<evidence type="ECO:0000313" key="1">
    <source>
        <dbReference type="EMBL" id="PIM54733.1"/>
    </source>
</evidence>
<dbReference type="EMBL" id="PEOG01000007">
    <property type="protein sequence ID" value="PIM54733.1"/>
    <property type="molecule type" value="Genomic_DNA"/>
</dbReference>
<accession>A0A2G9CE89</accession>
<gene>
    <name evidence="1" type="ORF">CS062_02255</name>
</gene>
<reference evidence="1 2" key="1">
    <citation type="submission" date="2017-11" db="EMBL/GenBank/DDBJ databases">
        <title>Draft genome sequence of Mitsuaria sp. HWN-4.</title>
        <authorList>
            <person name="Gundlapally S.R."/>
        </authorList>
    </citation>
    <scope>NUCLEOTIDE SEQUENCE [LARGE SCALE GENOMIC DNA]</scope>
    <source>
        <strain evidence="1 2">HWN-4</strain>
    </source>
</reference>
<dbReference type="AlphaFoldDB" id="A0A2G9CE89"/>
<dbReference type="Proteomes" id="UP000231501">
    <property type="component" value="Unassembled WGS sequence"/>
</dbReference>
<sequence>MVLLSNICDASLIETLLDGDTLYSMHDPRLDVAPISASALRVKCRRLNLRYGVGARGIAKVPGVAGHIQTGERESIQLRSEEDLLSYGLTSSLFLPLLGLPSRAQVAGQPYTP</sequence>
<proteinExistence type="predicted"/>
<evidence type="ECO:0000313" key="2">
    <source>
        <dbReference type="Proteomes" id="UP000231501"/>
    </source>
</evidence>